<comment type="caution">
    <text evidence="4">The sequence shown here is derived from an EMBL/GenBank/DDBJ whole genome shotgun (WGS) entry which is preliminary data.</text>
</comment>
<proteinExistence type="inferred from homology"/>
<keyword evidence="5" id="KW-1185">Reference proteome</keyword>
<dbReference type="Proteomes" id="UP000239434">
    <property type="component" value="Unassembled WGS sequence"/>
</dbReference>
<dbReference type="Gene3D" id="3.40.50.720">
    <property type="entry name" value="NAD(P)-binding Rossmann-like Domain"/>
    <property type="match status" value="1"/>
</dbReference>
<comment type="similarity">
    <text evidence="1">Belongs to the short-chain dehydrogenases/reductases (SDR) family.</text>
</comment>
<organism evidence="4 5">
    <name type="scientific">Phyllobacterium phragmitis</name>
    <dbReference type="NCBI Taxonomy" id="2670329"/>
    <lineage>
        <taxon>Bacteria</taxon>
        <taxon>Pseudomonadati</taxon>
        <taxon>Pseudomonadota</taxon>
        <taxon>Alphaproteobacteria</taxon>
        <taxon>Hyphomicrobiales</taxon>
        <taxon>Phyllobacteriaceae</taxon>
        <taxon>Phyllobacterium</taxon>
    </lineage>
</organism>
<reference evidence="4 5" key="1">
    <citation type="submission" date="2018-02" db="EMBL/GenBank/DDBJ databases">
        <title>The draft genome of Phyllobacterium sp. 1N-3.</title>
        <authorList>
            <person name="Liu L."/>
            <person name="Li L."/>
            <person name="Zhang X."/>
            <person name="Wang T."/>
            <person name="Liang L."/>
        </authorList>
    </citation>
    <scope>NUCLEOTIDE SEQUENCE [LARGE SCALE GENOMIC DNA]</scope>
    <source>
        <strain evidence="4 5">1N-3</strain>
    </source>
</reference>
<sequence>MTSLIGRRGLVVGGSTGIGRAVAEAWSQAGMDVLVLSRSQPTGQSGLRWSAVDMADQTSAMSVLAEASSEPLHAVSFAAVHYGDRRAKFSETPLSQWRQQLEVNLNGMWLTLAATLPALRRARPGLFLNVSSEVVFNGGPGRAGYAATKAGCASLLESIYQEENPNEVRIVSVLPAGMVDSPGIRRRRPADFDYSSYMRPDNFGSIAVELVKTAGAQYNGDSLTVHSDGSWSSVRNGTPTSQSDRSRM</sequence>
<protein>
    <submittedName>
        <fullName evidence="4">Oxidoreductase</fullName>
    </submittedName>
</protein>
<evidence type="ECO:0000313" key="4">
    <source>
        <dbReference type="EMBL" id="PRD43705.1"/>
    </source>
</evidence>
<evidence type="ECO:0000313" key="5">
    <source>
        <dbReference type="Proteomes" id="UP000239434"/>
    </source>
</evidence>
<dbReference type="PANTHER" id="PTHR24321">
    <property type="entry name" value="DEHYDROGENASES, SHORT CHAIN"/>
    <property type="match status" value="1"/>
</dbReference>
<dbReference type="RefSeq" id="WP_105741917.1">
    <property type="nucleotide sequence ID" value="NZ_PVBR01000006.1"/>
</dbReference>
<dbReference type="GO" id="GO:0016491">
    <property type="term" value="F:oxidoreductase activity"/>
    <property type="evidence" value="ECO:0007669"/>
    <property type="project" value="UniProtKB-KW"/>
</dbReference>
<feature type="region of interest" description="Disordered" evidence="3">
    <location>
        <begin position="225"/>
        <end position="248"/>
    </location>
</feature>
<accession>A0A2S9IT51</accession>
<name>A0A2S9IT51_9HYPH</name>
<dbReference type="Pfam" id="PF00106">
    <property type="entry name" value="adh_short"/>
    <property type="match status" value="1"/>
</dbReference>
<dbReference type="PANTHER" id="PTHR24321:SF8">
    <property type="entry name" value="ESTRADIOL 17-BETA-DEHYDROGENASE 8-RELATED"/>
    <property type="match status" value="1"/>
</dbReference>
<evidence type="ECO:0000256" key="3">
    <source>
        <dbReference type="SAM" id="MobiDB-lite"/>
    </source>
</evidence>
<evidence type="ECO:0000256" key="2">
    <source>
        <dbReference type="ARBA" id="ARBA00023002"/>
    </source>
</evidence>
<dbReference type="AlphaFoldDB" id="A0A2S9IT51"/>
<dbReference type="SUPFAM" id="SSF51735">
    <property type="entry name" value="NAD(P)-binding Rossmann-fold domains"/>
    <property type="match status" value="1"/>
</dbReference>
<dbReference type="CDD" id="cd05233">
    <property type="entry name" value="SDR_c"/>
    <property type="match status" value="1"/>
</dbReference>
<dbReference type="PRINTS" id="PR00081">
    <property type="entry name" value="GDHRDH"/>
</dbReference>
<dbReference type="EMBL" id="PVBR01000006">
    <property type="protein sequence ID" value="PRD43705.1"/>
    <property type="molecule type" value="Genomic_DNA"/>
</dbReference>
<gene>
    <name evidence="4" type="ORF">C5748_10690</name>
</gene>
<dbReference type="InterPro" id="IPR002347">
    <property type="entry name" value="SDR_fam"/>
</dbReference>
<dbReference type="InterPro" id="IPR036291">
    <property type="entry name" value="NAD(P)-bd_dom_sf"/>
</dbReference>
<evidence type="ECO:0000256" key="1">
    <source>
        <dbReference type="ARBA" id="ARBA00006484"/>
    </source>
</evidence>
<keyword evidence="2" id="KW-0560">Oxidoreductase</keyword>